<feature type="compositionally biased region" description="Low complexity" evidence="11">
    <location>
        <begin position="360"/>
        <end position="374"/>
    </location>
</feature>
<feature type="compositionally biased region" description="Low complexity" evidence="11">
    <location>
        <begin position="409"/>
        <end position="419"/>
    </location>
</feature>
<keyword evidence="4 10" id="KW-0645">Protease</keyword>
<sequence length="460" mass="45371">MAPAAAADSIRAQQWHLDAMHAPEMWKTTKGQGVTVAVVDGGFQLDHPDLVGQFLPGKDFSGLPGGVGEPVNEHGTAMASLIAGSGKGRDGNGAYGLAPGAKILPLKIKTGAKGNAVSSAEFFDQISQAVTYATDQGAKVISISQGMDATYASSDDVAKANNAIAQARSKGALVVASVGNSGQSGNQVEYPGALPYVVGVGAVDQNSTTTAESERGPQVDLVAPGADMIDACPGGSGYCKSHGTSDATAITSASAALVWSVHKDWTANQVLRVLMNTAGKPVDGSARTDAVGYGTVRPRIALTTPGDPGPADVYPIQEKAAEPPAASAPATASSPSASPQSTAPSAAGSPAPGGDGTPVGTPAAQPKADAASDSDSVVPVVAAVAGGLVLVAVVVFLVLRRRGTASAAAPAAPAAAQPGPAAPPVPPAPVGYPPQQGGPATSPPPAYGPPSPPSDNPYAR</sequence>
<dbReference type="InterPro" id="IPR051048">
    <property type="entry name" value="Peptidase_S8/S53_subtilisin"/>
</dbReference>
<evidence type="ECO:0000256" key="11">
    <source>
        <dbReference type="SAM" id="MobiDB-lite"/>
    </source>
</evidence>
<evidence type="ECO:0000256" key="3">
    <source>
        <dbReference type="ARBA" id="ARBA00022475"/>
    </source>
</evidence>
<dbReference type="GO" id="GO:0008233">
    <property type="term" value="F:peptidase activity"/>
    <property type="evidence" value="ECO:0007669"/>
    <property type="project" value="UniProtKB-KW"/>
</dbReference>
<keyword evidence="6 10" id="KW-0378">Hydrolase</keyword>
<feature type="compositionally biased region" description="Pro residues" evidence="11">
    <location>
        <begin position="441"/>
        <end position="460"/>
    </location>
</feature>
<dbReference type="Pfam" id="PF00082">
    <property type="entry name" value="Peptidase_S8"/>
    <property type="match status" value="1"/>
</dbReference>
<evidence type="ECO:0000259" key="13">
    <source>
        <dbReference type="Pfam" id="PF00082"/>
    </source>
</evidence>
<comment type="similarity">
    <text evidence="2 10">Belongs to the peptidase S8 family.</text>
</comment>
<dbReference type="Proteomes" id="UP001596067">
    <property type="component" value="Unassembled WGS sequence"/>
</dbReference>
<keyword evidence="9 12" id="KW-0472">Membrane</keyword>
<feature type="compositionally biased region" description="Low complexity" evidence="11">
    <location>
        <begin position="322"/>
        <end position="350"/>
    </location>
</feature>
<keyword evidence="7 10" id="KW-0720">Serine protease</keyword>
<dbReference type="InterPro" id="IPR015500">
    <property type="entry name" value="Peptidase_S8_subtilisin-rel"/>
</dbReference>
<proteinExistence type="inferred from homology"/>
<dbReference type="PROSITE" id="PS51892">
    <property type="entry name" value="SUBTILASE"/>
    <property type="match status" value="1"/>
</dbReference>
<keyword evidence="15" id="KW-1185">Reference proteome</keyword>
<evidence type="ECO:0000313" key="15">
    <source>
        <dbReference type="Proteomes" id="UP001596067"/>
    </source>
</evidence>
<evidence type="ECO:0000256" key="5">
    <source>
        <dbReference type="ARBA" id="ARBA00022692"/>
    </source>
</evidence>
<evidence type="ECO:0000256" key="6">
    <source>
        <dbReference type="ARBA" id="ARBA00022801"/>
    </source>
</evidence>
<dbReference type="PANTHER" id="PTHR43399:SF4">
    <property type="entry name" value="CELL WALL-ASSOCIATED PROTEASE"/>
    <property type="match status" value="1"/>
</dbReference>
<feature type="active site" description="Charge relay system" evidence="10">
    <location>
        <position position="245"/>
    </location>
</feature>
<feature type="region of interest" description="Disordered" evidence="11">
    <location>
        <begin position="320"/>
        <end position="374"/>
    </location>
</feature>
<feature type="active site" description="Charge relay system" evidence="10">
    <location>
        <position position="40"/>
    </location>
</feature>
<dbReference type="GO" id="GO:0006508">
    <property type="term" value="P:proteolysis"/>
    <property type="evidence" value="ECO:0007669"/>
    <property type="project" value="UniProtKB-KW"/>
</dbReference>
<evidence type="ECO:0000313" key="14">
    <source>
        <dbReference type="EMBL" id="MFC5888674.1"/>
    </source>
</evidence>
<feature type="active site" description="Charge relay system" evidence="10">
    <location>
        <position position="74"/>
    </location>
</feature>
<evidence type="ECO:0000256" key="10">
    <source>
        <dbReference type="PROSITE-ProRule" id="PRU01240"/>
    </source>
</evidence>
<dbReference type="InterPro" id="IPR000209">
    <property type="entry name" value="Peptidase_S8/S53_dom"/>
</dbReference>
<protein>
    <submittedName>
        <fullName evidence="14">Type VII secretion-associated serine protease mycosin</fullName>
    </submittedName>
</protein>
<dbReference type="InterPro" id="IPR023834">
    <property type="entry name" value="T7SS_pept_S8A_mycosin"/>
</dbReference>
<evidence type="ECO:0000256" key="12">
    <source>
        <dbReference type="SAM" id="Phobius"/>
    </source>
</evidence>
<dbReference type="RefSeq" id="WP_313765253.1">
    <property type="nucleotide sequence ID" value="NZ_BAAAVH010000018.1"/>
</dbReference>
<keyword evidence="3" id="KW-1003">Cell membrane</keyword>
<feature type="region of interest" description="Disordered" evidence="11">
    <location>
        <begin position="409"/>
        <end position="460"/>
    </location>
</feature>
<organism evidence="14 15">
    <name type="scientific">Kitasatospora aburaviensis</name>
    <dbReference type="NCBI Taxonomy" id="67265"/>
    <lineage>
        <taxon>Bacteria</taxon>
        <taxon>Bacillati</taxon>
        <taxon>Actinomycetota</taxon>
        <taxon>Actinomycetes</taxon>
        <taxon>Kitasatosporales</taxon>
        <taxon>Streptomycetaceae</taxon>
        <taxon>Kitasatospora</taxon>
    </lineage>
</organism>
<evidence type="ECO:0000256" key="8">
    <source>
        <dbReference type="ARBA" id="ARBA00022989"/>
    </source>
</evidence>
<comment type="caution">
    <text evidence="14">The sequence shown here is derived from an EMBL/GenBank/DDBJ whole genome shotgun (WGS) entry which is preliminary data.</text>
</comment>
<feature type="domain" description="Peptidase S8/S53" evidence="13">
    <location>
        <begin position="31"/>
        <end position="294"/>
    </location>
</feature>
<accession>A0ABW1F407</accession>
<dbReference type="EMBL" id="JBHSOD010000043">
    <property type="protein sequence ID" value="MFC5888674.1"/>
    <property type="molecule type" value="Genomic_DNA"/>
</dbReference>
<evidence type="ECO:0000256" key="9">
    <source>
        <dbReference type="ARBA" id="ARBA00023136"/>
    </source>
</evidence>
<dbReference type="SUPFAM" id="SSF52743">
    <property type="entry name" value="Subtilisin-like"/>
    <property type="match status" value="1"/>
</dbReference>
<dbReference type="Gene3D" id="3.40.50.200">
    <property type="entry name" value="Peptidase S8/S53 domain"/>
    <property type="match status" value="1"/>
</dbReference>
<dbReference type="PRINTS" id="PR00723">
    <property type="entry name" value="SUBTILISIN"/>
</dbReference>
<dbReference type="PANTHER" id="PTHR43399">
    <property type="entry name" value="SUBTILISIN-RELATED"/>
    <property type="match status" value="1"/>
</dbReference>
<feature type="compositionally biased region" description="Pro residues" evidence="11">
    <location>
        <begin position="420"/>
        <end position="432"/>
    </location>
</feature>
<name>A0ABW1F407_9ACTN</name>
<feature type="transmembrane region" description="Helical" evidence="12">
    <location>
        <begin position="377"/>
        <end position="399"/>
    </location>
</feature>
<gene>
    <name evidence="14" type="primary">mycP</name>
    <name evidence="14" type="ORF">ACFP0N_27275</name>
</gene>
<dbReference type="InterPro" id="IPR036852">
    <property type="entry name" value="Peptidase_S8/S53_dom_sf"/>
</dbReference>
<evidence type="ECO:0000256" key="4">
    <source>
        <dbReference type="ARBA" id="ARBA00022670"/>
    </source>
</evidence>
<comment type="subcellular location">
    <subcellularLocation>
        <location evidence="1">Cell membrane</location>
        <topology evidence="1">Single-pass membrane protein</topology>
    </subcellularLocation>
</comment>
<keyword evidence="8 12" id="KW-1133">Transmembrane helix</keyword>
<dbReference type="NCBIfam" id="TIGR03921">
    <property type="entry name" value="T7SS_mycosin"/>
    <property type="match status" value="1"/>
</dbReference>
<evidence type="ECO:0000256" key="1">
    <source>
        <dbReference type="ARBA" id="ARBA00004162"/>
    </source>
</evidence>
<evidence type="ECO:0000256" key="7">
    <source>
        <dbReference type="ARBA" id="ARBA00022825"/>
    </source>
</evidence>
<keyword evidence="5 12" id="KW-0812">Transmembrane</keyword>
<reference evidence="15" key="1">
    <citation type="journal article" date="2019" name="Int. J. Syst. Evol. Microbiol.">
        <title>The Global Catalogue of Microorganisms (GCM) 10K type strain sequencing project: providing services to taxonomists for standard genome sequencing and annotation.</title>
        <authorList>
            <consortium name="The Broad Institute Genomics Platform"/>
            <consortium name="The Broad Institute Genome Sequencing Center for Infectious Disease"/>
            <person name="Wu L."/>
            <person name="Ma J."/>
        </authorList>
    </citation>
    <scope>NUCLEOTIDE SEQUENCE [LARGE SCALE GENOMIC DNA]</scope>
    <source>
        <strain evidence="15">CGMCC 4.1469</strain>
    </source>
</reference>
<evidence type="ECO:0000256" key="2">
    <source>
        <dbReference type="ARBA" id="ARBA00011073"/>
    </source>
</evidence>